<evidence type="ECO:0000256" key="1">
    <source>
        <dbReference type="ARBA" id="ARBA00004370"/>
    </source>
</evidence>
<keyword evidence="4 7" id="KW-0418">Kinase</keyword>
<dbReference type="GO" id="GO:0016020">
    <property type="term" value="C:membrane"/>
    <property type="evidence" value="ECO:0007669"/>
    <property type="project" value="UniProtKB-SubCell"/>
</dbReference>
<dbReference type="InterPro" id="IPR003660">
    <property type="entry name" value="HAMP_dom"/>
</dbReference>
<dbReference type="InterPro" id="IPR036890">
    <property type="entry name" value="HATPase_C_sf"/>
</dbReference>
<dbReference type="InterPro" id="IPR003594">
    <property type="entry name" value="HATPase_dom"/>
</dbReference>
<dbReference type="EMBL" id="NOXF01000007">
    <property type="protein sequence ID" value="PEQ24162.1"/>
    <property type="molecule type" value="Genomic_DNA"/>
</dbReference>
<reference evidence="7 9" key="2">
    <citation type="submission" date="2007-08" db="EMBL/GenBank/DDBJ databases">
        <authorList>
            <person name="Fulton L."/>
            <person name="Clifton S."/>
            <person name="Fulton B."/>
            <person name="Xu J."/>
            <person name="Minx P."/>
            <person name="Pepin K.H."/>
            <person name="Johnson M."/>
            <person name="Thiruvilangam P."/>
            <person name="Bhonagiri V."/>
            <person name="Nash W.E."/>
            <person name="Wang C."/>
            <person name="Mardis E.R."/>
            <person name="Wilson R.K."/>
        </authorList>
    </citation>
    <scope>NUCLEOTIDE SEQUENCE [LARGE SCALE GENOMIC DNA]</scope>
    <source>
        <strain evidence="7 9">DSM 753</strain>
    </source>
</reference>
<evidence type="ECO:0000256" key="5">
    <source>
        <dbReference type="SAM" id="Phobius"/>
    </source>
</evidence>
<name>A7VQ29_9FIRM</name>
<dbReference type="Gene3D" id="3.30.450.20">
    <property type="entry name" value="PAS domain"/>
    <property type="match status" value="1"/>
</dbReference>
<dbReference type="PROSITE" id="PS50885">
    <property type="entry name" value="HAMP"/>
    <property type="match status" value="1"/>
</dbReference>
<protein>
    <submittedName>
        <fullName evidence="7">ATPase/histidine kinase/DNA gyrase B/HSP90 domain protein</fullName>
    </submittedName>
    <submittedName>
        <fullName evidence="8">Two-component sensor histidine kinase</fullName>
    </submittedName>
</protein>
<sequence>MKGLRNLLVRRISLRAKLALIICCISFFSIVVSSLAFFFSVKKINEDIVYNNLESLQLAVEDNISSSLSAIDKTAKNIILGSNVRQFLREGANLAEMDESGKVLLRQSIEREISNQMLFNSILEEGLIESVNFYLDEHNIAFFSRNGSLDLKDSPSVRQVYRTIQQKSSANPQIFSSTLNDPFLHFAYRISSLDQSSRSVYLIITINREGLLAKCQSITDYENSVVYLADQKGTVILSNQQENEGAPLPDGIDGNYTQGKITHLDFDGTKHLYFSQWLNDKDFFLAVMMPEELFVRSLYEAMRDYLFLSVVVSLIIMALIVLLSLRMTAFTHDFTEGLQKFGKGDLTVKLPPYRDADLNHISNTFNQMTERINFLVEDGYKKQLLIQQMDIEFLQSQMNPHFLFNTLFTISTRAKMSGDDLLFEMVQALTRLLQASLHTKNDIKITVAQELEYINAYLYIQKVRYGSKLEYAVSTGSPEILTLLIPRLCIQPLVENAVVHGIEPLSATGHIDIAMELKEDALWITVTDNGVGFDPAEAPDGSAPPSHSNHIALQNLQERIRLIYGGAYGVTIDSAPGRGCRAVVILPVDKGGNHGLSSSDRR</sequence>
<evidence type="ECO:0000313" key="9">
    <source>
        <dbReference type="Proteomes" id="UP000003490"/>
    </source>
</evidence>
<dbReference type="Gene3D" id="3.30.565.10">
    <property type="entry name" value="Histidine kinase-like ATPase, C-terminal domain"/>
    <property type="match status" value="1"/>
</dbReference>
<dbReference type="HOGENOM" id="CLU_020473_6_2_9"/>
<evidence type="ECO:0000256" key="2">
    <source>
        <dbReference type="ARBA" id="ARBA00022553"/>
    </source>
</evidence>
<dbReference type="GO" id="GO:0000155">
    <property type="term" value="F:phosphorelay sensor kinase activity"/>
    <property type="evidence" value="ECO:0007669"/>
    <property type="project" value="InterPro"/>
</dbReference>
<keyword evidence="3" id="KW-0808">Transferase</keyword>
<reference evidence="7 9" key="1">
    <citation type="submission" date="2007-08" db="EMBL/GenBank/DDBJ databases">
        <title>Draft genome sequence of Clostridium leptum (DSM 753).</title>
        <authorList>
            <person name="Sudarsanam P."/>
            <person name="Ley R."/>
            <person name="Guruge J."/>
            <person name="Turnbaugh P.J."/>
            <person name="Mahowald M."/>
            <person name="Liep D."/>
            <person name="Gordon J."/>
        </authorList>
    </citation>
    <scope>NUCLEOTIDE SEQUENCE [LARGE SCALE GENOMIC DNA]</scope>
    <source>
        <strain evidence="7 9">DSM 753</strain>
    </source>
</reference>
<keyword evidence="5" id="KW-0472">Membrane</keyword>
<accession>A7VQ29</accession>
<dbReference type="Proteomes" id="UP000003490">
    <property type="component" value="Unassembled WGS sequence"/>
</dbReference>
<dbReference type="Pfam" id="PF00672">
    <property type="entry name" value="HAMP"/>
    <property type="match status" value="1"/>
</dbReference>
<keyword evidence="2" id="KW-0597">Phosphoprotein</keyword>
<evidence type="ECO:0000256" key="4">
    <source>
        <dbReference type="ARBA" id="ARBA00022777"/>
    </source>
</evidence>
<feature type="transmembrane region" description="Helical" evidence="5">
    <location>
        <begin position="20"/>
        <end position="41"/>
    </location>
</feature>
<evidence type="ECO:0000313" key="8">
    <source>
        <dbReference type="EMBL" id="PEQ24162.1"/>
    </source>
</evidence>
<dbReference type="PANTHER" id="PTHR34220">
    <property type="entry name" value="SENSOR HISTIDINE KINASE YPDA"/>
    <property type="match status" value="1"/>
</dbReference>
<proteinExistence type="predicted"/>
<dbReference type="Pfam" id="PF06580">
    <property type="entry name" value="His_kinase"/>
    <property type="match status" value="1"/>
</dbReference>
<dbReference type="Gene3D" id="6.10.340.10">
    <property type="match status" value="1"/>
</dbReference>
<dbReference type="OrthoDB" id="138378at2"/>
<evidence type="ECO:0000313" key="10">
    <source>
        <dbReference type="Proteomes" id="UP000220611"/>
    </source>
</evidence>
<dbReference type="SMART" id="SM00304">
    <property type="entry name" value="HAMP"/>
    <property type="match status" value="1"/>
</dbReference>
<gene>
    <name evidence="8" type="ORF">CH238_09755</name>
    <name evidence="7" type="ORF">CLOLEP_00656</name>
</gene>
<organism evidence="7 9">
    <name type="scientific">[Clostridium] leptum DSM 753</name>
    <dbReference type="NCBI Taxonomy" id="428125"/>
    <lineage>
        <taxon>Bacteria</taxon>
        <taxon>Bacillati</taxon>
        <taxon>Bacillota</taxon>
        <taxon>Clostridia</taxon>
        <taxon>Eubacteriales</taxon>
        <taxon>Oscillospiraceae</taxon>
        <taxon>Oscillospiraceae incertae sedis</taxon>
    </lineage>
</organism>
<dbReference type="PANTHER" id="PTHR34220:SF7">
    <property type="entry name" value="SENSOR HISTIDINE KINASE YPDA"/>
    <property type="match status" value="1"/>
</dbReference>
<reference evidence="8 10" key="3">
    <citation type="submission" date="2017-07" db="EMBL/GenBank/DDBJ databases">
        <title>Prevalence of linear plasmids in Cutibacterium (Propionibacterium) acnes isolates obtained from prostatic tissue.</title>
        <authorList>
            <person name="Davidsson S."/>
            <person name="Carlsson J."/>
            <person name="Molling P."/>
            <person name="Andren O."/>
            <person name="Andersson S.-O."/>
            <person name="Brzuszkiewicz E."/>
            <person name="Poehlein A."/>
            <person name="Al-Zeer M."/>
            <person name="Brinkmann V."/>
            <person name="Scavenius C."/>
            <person name="Nazipi S."/>
            <person name="Soderquist B."/>
            <person name="Bruggemann H."/>
        </authorList>
    </citation>
    <scope>NUCLEOTIDE SEQUENCE [LARGE SCALE GENOMIC DNA]</scope>
    <source>
        <strain evidence="8 10">DSM 753</strain>
    </source>
</reference>
<dbReference type="CDD" id="cd18774">
    <property type="entry name" value="PDC2_HK_sensor"/>
    <property type="match status" value="1"/>
</dbReference>
<dbReference type="SUPFAM" id="SSF55874">
    <property type="entry name" value="ATPase domain of HSP90 chaperone/DNA topoisomerase II/histidine kinase"/>
    <property type="match status" value="1"/>
</dbReference>
<dbReference type="CDD" id="cd06225">
    <property type="entry name" value="HAMP"/>
    <property type="match status" value="1"/>
</dbReference>
<dbReference type="InterPro" id="IPR050640">
    <property type="entry name" value="Bact_2-comp_sensor_kinase"/>
</dbReference>
<comment type="caution">
    <text evidence="7">The sequence shown here is derived from an EMBL/GenBank/DDBJ whole genome shotgun (WGS) entry which is preliminary data.</text>
</comment>
<dbReference type="Pfam" id="PF02518">
    <property type="entry name" value="HATPase_c"/>
    <property type="match status" value="1"/>
</dbReference>
<feature type="domain" description="HAMP" evidence="6">
    <location>
        <begin position="325"/>
        <end position="377"/>
    </location>
</feature>
<keyword evidence="10" id="KW-1185">Reference proteome</keyword>
<evidence type="ECO:0000256" key="3">
    <source>
        <dbReference type="ARBA" id="ARBA00022679"/>
    </source>
</evidence>
<feature type="transmembrane region" description="Helical" evidence="5">
    <location>
        <begin position="305"/>
        <end position="325"/>
    </location>
</feature>
<evidence type="ECO:0000259" key="6">
    <source>
        <dbReference type="PROSITE" id="PS50885"/>
    </source>
</evidence>
<keyword evidence="5" id="KW-0812">Transmembrane</keyword>
<evidence type="ECO:0000313" key="7">
    <source>
        <dbReference type="EMBL" id="EDO62534.1"/>
    </source>
</evidence>
<dbReference type="eggNOG" id="COG2972">
    <property type="taxonomic scope" value="Bacteria"/>
</dbReference>
<dbReference type="Proteomes" id="UP000220611">
    <property type="component" value="Unassembled WGS sequence"/>
</dbReference>
<keyword evidence="5" id="KW-1133">Transmembrane helix</keyword>
<dbReference type="InterPro" id="IPR010559">
    <property type="entry name" value="Sig_transdc_His_kin_internal"/>
</dbReference>
<dbReference type="EMBL" id="ABCB02000014">
    <property type="protein sequence ID" value="EDO62534.1"/>
    <property type="molecule type" value="Genomic_DNA"/>
</dbReference>
<comment type="subcellular location">
    <subcellularLocation>
        <location evidence="1">Membrane</location>
    </subcellularLocation>
</comment>
<dbReference type="AlphaFoldDB" id="A7VQ29"/>